<comment type="caution">
    <text evidence="4">The sequence shown here is derived from an EMBL/GenBank/DDBJ whole genome shotgun (WGS) entry which is preliminary data.</text>
</comment>
<feature type="coiled-coil region" evidence="1">
    <location>
        <begin position="150"/>
        <end position="177"/>
    </location>
</feature>
<name>N8V1X1_9GAMM</name>
<keyword evidence="3" id="KW-1133">Transmembrane helix</keyword>
<feature type="compositionally biased region" description="Basic and acidic residues" evidence="2">
    <location>
        <begin position="369"/>
        <end position="384"/>
    </location>
</feature>
<proteinExistence type="predicted"/>
<dbReference type="HOGENOM" id="CLU_803217_0_0_6"/>
<dbReference type="RefSeq" id="WP_004775546.1">
    <property type="nucleotide sequence ID" value="NZ_KB849367.1"/>
</dbReference>
<evidence type="ECO:0000256" key="3">
    <source>
        <dbReference type="SAM" id="Phobius"/>
    </source>
</evidence>
<evidence type="ECO:0000256" key="2">
    <source>
        <dbReference type="SAM" id="MobiDB-lite"/>
    </source>
</evidence>
<keyword evidence="3" id="KW-0472">Membrane</keyword>
<feature type="transmembrane region" description="Helical" evidence="3">
    <location>
        <begin position="262"/>
        <end position="281"/>
    </location>
</feature>
<feature type="transmembrane region" description="Helical" evidence="3">
    <location>
        <begin position="204"/>
        <end position="222"/>
    </location>
</feature>
<evidence type="ECO:0000256" key="1">
    <source>
        <dbReference type="SAM" id="Coils"/>
    </source>
</evidence>
<protein>
    <submittedName>
        <fullName evidence="4">Uncharacterized protein</fullName>
    </submittedName>
</protein>
<dbReference type="Proteomes" id="UP000013049">
    <property type="component" value="Unassembled WGS sequence"/>
</dbReference>
<dbReference type="AlphaFoldDB" id="N8V1X1"/>
<keyword evidence="1" id="KW-0175">Coiled coil</keyword>
<dbReference type="PATRIC" id="fig|1217712.3.peg.811"/>
<sequence>MENALIKFEFLDGDYYKFNDTLYEYNDISSLKSNIGGIYKYLYSKLPENASVDKDFYAGREVIYAIIDFMGENLGNKKVIVVDILKDVLNCYVKIMHNFNQNNNFSIILEGAQEVDLMLFDIVNNKFPQDYKFKYFFLMAGNSCEFKDLNYELSIEKNKLKKELSEAKKELESFKNTKKNKPAVQLYHEINQDFLILEKRYRRFFISIIILTLVLTIGYDPLLGIGGNFLSLACSLNSSWIDACATLSKPSLYPFNGDTLKFVMFKLTVLIVGVTLTTYFLRLSGFYQLKQEQAKQTKLELSAFPDFVSGMDPSVANNLRQELALKYFGKEIDKTMIEKNGDLFQEQIKAGTDLIKASAEMVKTVKPSTAKEEDSEAKDKNKTE</sequence>
<feature type="region of interest" description="Disordered" evidence="2">
    <location>
        <begin position="365"/>
        <end position="384"/>
    </location>
</feature>
<accession>N8V1X1</accession>
<reference evidence="4 5" key="1">
    <citation type="submission" date="2013-02" db="EMBL/GenBank/DDBJ databases">
        <title>The Genome Sequence of Acinetobacter sp. NIPH 758.</title>
        <authorList>
            <consortium name="The Broad Institute Genome Sequencing Platform"/>
            <consortium name="The Broad Institute Genome Sequencing Center for Infectious Disease"/>
            <person name="Cerqueira G."/>
            <person name="Feldgarden M."/>
            <person name="Courvalin P."/>
            <person name="Perichon B."/>
            <person name="Grillot-Courvalin C."/>
            <person name="Clermont D."/>
            <person name="Rocha E."/>
            <person name="Yoon E.-J."/>
            <person name="Nemec A."/>
            <person name="Walker B."/>
            <person name="Young S.K."/>
            <person name="Zeng Q."/>
            <person name="Gargeya S."/>
            <person name="Fitzgerald M."/>
            <person name="Haas B."/>
            <person name="Abouelleil A."/>
            <person name="Alvarado L."/>
            <person name="Arachchi H.M."/>
            <person name="Berlin A.M."/>
            <person name="Chapman S.B."/>
            <person name="Dewar J."/>
            <person name="Goldberg J."/>
            <person name="Griggs A."/>
            <person name="Gujja S."/>
            <person name="Hansen M."/>
            <person name="Howarth C."/>
            <person name="Imamovic A."/>
            <person name="Larimer J."/>
            <person name="McCowan C."/>
            <person name="Murphy C."/>
            <person name="Neiman D."/>
            <person name="Pearson M."/>
            <person name="Priest M."/>
            <person name="Roberts A."/>
            <person name="Saif S."/>
            <person name="Shea T."/>
            <person name="Sisk P."/>
            <person name="Sykes S."/>
            <person name="Wortman J."/>
            <person name="Nusbaum C."/>
            <person name="Birren B."/>
        </authorList>
    </citation>
    <scope>NUCLEOTIDE SEQUENCE [LARGE SCALE GENOMIC DNA]</scope>
    <source>
        <strain evidence="4 5">NIPH 758</strain>
    </source>
</reference>
<gene>
    <name evidence="4" type="ORF">F971_00848</name>
</gene>
<evidence type="ECO:0000313" key="5">
    <source>
        <dbReference type="Proteomes" id="UP000013049"/>
    </source>
</evidence>
<evidence type="ECO:0000313" key="4">
    <source>
        <dbReference type="EMBL" id="ENU93590.1"/>
    </source>
</evidence>
<keyword evidence="3" id="KW-0812">Transmembrane</keyword>
<organism evidence="4 5">
    <name type="scientific">Acinetobacter vivianii</name>
    <dbReference type="NCBI Taxonomy" id="1776742"/>
    <lineage>
        <taxon>Bacteria</taxon>
        <taxon>Pseudomonadati</taxon>
        <taxon>Pseudomonadota</taxon>
        <taxon>Gammaproteobacteria</taxon>
        <taxon>Moraxellales</taxon>
        <taxon>Moraxellaceae</taxon>
        <taxon>Acinetobacter</taxon>
    </lineage>
</organism>
<dbReference type="EMBL" id="APPC01000012">
    <property type="protein sequence ID" value="ENU93590.1"/>
    <property type="molecule type" value="Genomic_DNA"/>
</dbReference>
<dbReference type="eggNOG" id="ENOG5031SH0">
    <property type="taxonomic scope" value="Bacteria"/>
</dbReference>